<feature type="region of interest" description="Disordered" evidence="1">
    <location>
        <begin position="28"/>
        <end position="66"/>
    </location>
</feature>
<feature type="compositionally biased region" description="Polar residues" evidence="1">
    <location>
        <begin position="401"/>
        <end position="412"/>
    </location>
</feature>
<evidence type="ECO:0000313" key="3">
    <source>
        <dbReference type="EMBL" id="KAL1123897.1"/>
    </source>
</evidence>
<feature type="region of interest" description="Disordered" evidence="1">
    <location>
        <begin position="365"/>
        <end position="412"/>
    </location>
</feature>
<organism evidence="3 4">
    <name type="scientific">Ranatra chinensis</name>
    <dbReference type="NCBI Taxonomy" id="642074"/>
    <lineage>
        <taxon>Eukaryota</taxon>
        <taxon>Metazoa</taxon>
        <taxon>Ecdysozoa</taxon>
        <taxon>Arthropoda</taxon>
        <taxon>Hexapoda</taxon>
        <taxon>Insecta</taxon>
        <taxon>Pterygota</taxon>
        <taxon>Neoptera</taxon>
        <taxon>Paraneoptera</taxon>
        <taxon>Hemiptera</taxon>
        <taxon>Heteroptera</taxon>
        <taxon>Panheteroptera</taxon>
        <taxon>Nepomorpha</taxon>
        <taxon>Nepidae</taxon>
        <taxon>Ranatrinae</taxon>
        <taxon>Ranatra</taxon>
    </lineage>
</organism>
<evidence type="ECO:0000313" key="4">
    <source>
        <dbReference type="Proteomes" id="UP001558652"/>
    </source>
</evidence>
<gene>
    <name evidence="3" type="ORF">AAG570_001667</name>
</gene>
<protein>
    <submittedName>
        <fullName evidence="3">Uncharacterized protein</fullName>
    </submittedName>
</protein>
<feature type="signal peptide" evidence="2">
    <location>
        <begin position="1"/>
        <end position="22"/>
    </location>
</feature>
<feature type="compositionally biased region" description="Polar residues" evidence="1">
    <location>
        <begin position="39"/>
        <end position="52"/>
    </location>
</feature>
<keyword evidence="4" id="KW-1185">Reference proteome</keyword>
<sequence length="412" mass="45656">MGSTQRVFALSVVFCCWVSLHASSEGINSTSWRPARQSPYHQHTFPQRTLPQPQAHHPFPGGPQQLRLHYRPAEPQALHRPIGSQLPAHGFPVKFDLRGQLGAANVQAAPYQTARFPLTLYRPSVQSAPVRIPERHQQYSLRQQGPQIRHNYFPVQNLRGAVPQPLHYLTSPAQHTNNFRANNIDYQTPSQDLSSHRFPPKEGVPQYYTANLIPNAIPHPTSSPAQYPFKTQLYYQAQTEGFKFQASPSPSPSPLPTEHTVPFQYTPEPPASHRFLTVGQPPVPHEFQAVGAPQADHHSYAQQSDFIQGSTGAPAYPAEVNGTPPTTHVADFNPPQEYGGFRPVPGYVQPSTEAPLPAPFEPQLAEKEADSGATTEAAPRPSKPIVTRIQHVRPKAHNGTEPATSYTYFVSH</sequence>
<evidence type="ECO:0000256" key="1">
    <source>
        <dbReference type="SAM" id="MobiDB-lite"/>
    </source>
</evidence>
<keyword evidence="2" id="KW-0732">Signal</keyword>
<dbReference type="EMBL" id="JBFDAA010000011">
    <property type="protein sequence ID" value="KAL1123897.1"/>
    <property type="molecule type" value="Genomic_DNA"/>
</dbReference>
<name>A0ABD0YL68_9HEMI</name>
<reference evidence="3 4" key="1">
    <citation type="submission" date="2024-07" db="EMBL/GenBank/DDBJ databases">
        <title>Chromosome-level genome assembly of the water stick insect Ranatra chinensis (Heteroptera: Nepidae).</title>
        <authorList>
            <person name="Liu X."/>
        </authorList>
    </citation>
    <scope>NUCLEOTIDE SEQUENCE [LARGE SCALE GENOMIC DNA]</scope>
    <source>
        <strain evidence="3">Cailab_2021Rc</strain>
        <tissue evidence="3">Muscle</tissue>
    </source>
</reference>
<dbReference type="AlphaFoldDB" id="A0ABD0YL68"/>
<feature type="chain" id="PRO_5044857007" evidence="2">
    <location>
        <begin position="23"/>
        <end position="412"/>
    </location>
</feature>
<comment type="caution">
    <text evidence="3">The sequence shown here is derived from an EMBL/GenBank/DDBJ whole genome shotgun (WGS) entry which is preliminary data.</text>
</comment>
<accession>A0ABD0YL68</accession>
<proteinExistence type="predicted"/>
<dbReference type="Proteomes" id="UP001558652">
    <property type="component" value="Unassembled WGS sequence"/>
</dbReference>
<evidence type="ECO:0000256" key="2">
    <source>
        <dbReference type="SAM" id="SignalP"/>
    </source>
</evidence>